<name>A0ACC0AR46_CATRO</name>
<accession>A0ACC0AR46</accession>
<proteinExistence type="predicted"/>
<organism evidence="1 2">
    <name type="scientific">Catharanthus roseus</name>
    <name type="common">Madagascar periwinkle</name>
    <name type="synonym">Vinca rosea</name>
    <dbReference type="NCBI Taxonomy" id="4058"/>
    <lineage>
        <taxon>Eukaryota</taxon>
        <taxon>Viridiplantae</taxon>
        <taxon>Streptophyta</taxon>
        <taxon>Embryophyta</taxon>
        <taxon>Tracheophyta</taxon>
        <taxon>Spermatophyta</taxon>
        <taxon>Magnoliopsida</taxon>
        <taxon>eudicotyledons</taxon>
        <taxon>Gunneridae</taxon>
        <taxon>Pentapetalae</taxon>
        <taxon>asterids</taxon>
        <taxon>lamiids</taxon>
        <taxon>Gentianales</taxon>
        <taxon>Apocynaceae</taxon>
        <taxon>Rauvolfioideae</taxon>
        <taxon>Vinceae</taxon>
        <taxon>Catharanthinae</taxon>
        <taxon>Catharanthus</taxon>
    </lineage>
</organism>
<sequence>MDGSFNQASESHQLIQEELESTKHERAPQGCMPGGGFAMSMEAQLPTHYNGGTSGSSHSNLDPMEVIMQELQLIKKDVNKMRGNITNLSIEQRDQNNIGVHVISHTQWEYGNLSLYARSFEHNSYVCYERNRFGAWEQKVESLFYSYSIREEERFQVVLKSLSYEVDVWWDCKYENRRRMGSQPIKTFNEASIEE</sequence>
<comment type="caution">
    <text evidence="1">The sequence shown here is derived from an EMBL/GenBank/DDBJ whole genome shotgun (WGS) entry which is preliminary data.</text>
</comment>
<gene>
    <name evidence="1" type="ORF">M9H77_21251</name>
</gene>
<reference evidence="2" key="1">
    <citation type="journal article" date="2023" name="Nat. Plants">
        <title>Single-cell RNA sequencing provides a high-resolution roadmap for understanding the multicellular compartmentation of specialized metabolism.</title>
        <authorList>
            <person name="Sun S."/>
            <person name="Shen X."/>
            <person name="Li Y."/>
            <person name="Li Y."/>
            <person name="Wang S."/>
            <person name="Li R."/>
            <person name="Zhang H."/>
            <person name="Shen G."/>
            <person name="Guo B."/>
            <person name="Wei J."/>
            <person name="Xu J."/>
            <person name="St-Pierre B."/>
            <person name="Chen S."/>
            <person name="Sun C."/>
        </authorList>
    </citation>
    <scope>NUCLEOTIDE SEQUENCE [LARGE SCALE GENOMIC DNA]</scope>
</reference>
<keyword evidence="2" id="KW-1185">Reference proteome</keyword>
<protein>
    <submittedName>
        <fullName evidence="1">Uncharacterized protein</fullName>
    </submittedName>
</protein>
<dbReference type="Proteomes" id="UP001060085">
    <property type="component" value="Linkage Group LG05"/>
</dbReference>
<evidence type="ECO:0000313" key="1">
    <source>
        <dbReference type="EMBL" id="KAI5661928.1"/>
    </source>
</evidence>
<dbReference type="EMBL" id="CM044705">
    <property type="protein sequence ID" value="KAI5661928.1"/>
    <property type="molecule type" value="Genomic_DNA"/>
</dbReference>
<evidence type="ECO:0000313" key="2">
    <source>
        <dbReference type="Proteomes" id="UP001060085"/>
    </source>
</evidence>